<feature type="transmembrane region" description="Helical" evidence="1">
    <location>
        <begin position="593"/>
        <end position="616"/>
    </location>
</feature>
<protein>
    <submittedName>
        <fullName evidence="2">Uncharacterized protein</fullName>
    </submittedName>
</protein>
<dbReference type="EMBL" id="NKXS01000567">
    <property type="protein sequence ID" value="PIN23467.1"/>
    <property type="molecule type" value="Genomic_DNA"/>
</dbReference>
<dbReference type="PANTHER" id="PTHR31549">
    <property type="entry name" value="PROTEIN, PUTATIVE (DUF247)-RELATED-RELATED"/>
    <property type="match status" value="1"/>
</dbReference>
<dbReference type="InterPro" id="IPR004158">
    <property type="entry name" value="DUF247_pln"/>
</dbReference>
<dbReference type="Pfam" id="PF03140">
    <property type="entry name" value="DUF247"/>
    <property type="match status" value="1"/>
</dbReference>
<name>A0A2G9I119_9LAMI</name>
<dbReference type="PANTHER" id="PTHR31549:SF88">
    <property type="entry name" value="DUF4220 DOMAIN-CONTAINING PROTEIN"/>
    <property type="match status" value="1"/>
</dbReference>
<evidence type="ECO:0000313" key="2">
    <source>
        <dbReference type="EMBL" id="PIN23467.1"/>
    </source>
</evidence>
<comment type="caution">
    <text evidence="2">The sequence shown here is derived from an EMBL/GenBank/DDBJ whole genome shotgun (WGS) entry which is preliminary data.</text>
</comment>
<keyword evidence="1" id="KW-0812">Transmembrane</keyword>
<dbReference type="Proteomes" id="UP000231279">
    <property type="component" value="Unassembled WGS sequence"/>
</dbReference>
<proteinExistence type="predicted"/>
<evidence type="ECO:0000313" key="3">
    <source>
        <dbReference type="Proteomes" id="UP000231279"/>
    </source>
</evidence>
<keyword evidence="1" id="KW-0472">Membrane</keyword>
<dbReference type="STRING" id="429701.A0A2G9I119"/>
<keyword evidence="1" id="KW-1133">Transmembrane helix</keyword>
<sequence>MEEERRPHEPGNLEDKVDHLKEALDRHDRVLETFRQSHIQSIKDLNDQVHALSLKMEQSIQIKDNIGNSSCILAAAAASLPRIEFPKFHGEDFRGWLYKCDLFFQLFENIPDDSKAKLASIHMEGDALCWHKEFMGSRNSALPLNWDEYVRKMEVKFNKPMCKSGPKQGESTPSIKMKKPRRRICKLQGVGGDDEAKKPYFSFGPIYYKKDNVSAKEEAWQHVLKNTPGRAAATTEIYMSAIREIEKSARDSYAGEEADRFTDSQFRMMMILDGCFFLQLALHVLGGSQQLGYPADHNIFGKSTSDPRYKDVKKWIEAMFFVGNQLPLVVLKQLMKQSYFQKVINEWKPKQPSELSRKALYELLLLPEKRSYSPRMWGALESLWEKVFDSRIHWMLQQKPSDLLHGLHLLVLGPQLDLTGEEEEEEEDQDLESQQQLGNSLGAIDEKTSFSATKLRQEGIHFLLSRGIGSRSIHYTNSIFFCHGYAILHLPPILMDGDTELMFQGLRNYEISQKLDISKREVCSYLRFMSELIQTPDDAKILASKGIIQGDAKFKYKLPGILRGLASRDTYNQNLRVVKLKIKDYSPPIWKKYWHIISFGFALTILQTVYTILPYYKTG</sequence>
<dbReference type="AlphaFoldDB" id="A0A2G9I119"/>
<dbReference type="OrthoDB" id="906165at2759"/>
<gene>
    <name evidence="2" type="ORF">CDL12_03812</name>
</gene>
<evidence type="ECO:0000256" key="1">
    <source>
        <dbReference type="SAM" id="Phobius"/>
    </source>
</evidence>
<keyword evidence="3" id="KW-1185">Reference proteome</keyword>
<organism evidence="2 3">
    <name type="scientific">Handroanthus impetiginosus</name>
    <dbReference type="NCBI Taxonomy" id="429701"/>
    <lineage>
        <taxon>Eukaryota</taxon>
        <taxon>Viridiplantae</taxon>
        <taxon>Streptophyta</taxon>
        <taxon>Embryophyta</taxon>
        <taxon>Tracheophyta</taxon>
        <taxon>Spermatophyta</taxon>
        <taxon>Magnoliopsida</taxon>
        <taxon>eudicotyledons</taxon>
        <taxon>Gunneridae</taxon>
        <taxon>Pentapetalae</taxon>
        <taxon>asterids</taxon>
        <taxon>lamiids</taxon>
        <taxon>Lamiales</taxon>
        <taxon>Bignoniaceae</taxon>
        <taxon>Crescentiina</taxon>
        <taxon>Tabebuia alliance</taxon>
        <taxon>Handroanthus</taxon>
    </lineage>
</organism>
<accession>A0A2G9I119</accession>
<reference evidence="3" key="1">
    <citation type="journal article" date="2018" name="Gigascience">
        <title>Genome assembly of the Pink Ipe (Handroanthus impetiginosus, Bignoniaceae), a highly valued, ecologically keystone Neotropical timber forest tree.</title>
        <authorList>
            <person name="Silva-Junior O.B."/>
            <person name="Grattapaglia D."/>
            <person name="Novaes E."/>
            <person name="Collevatti R.G."/>
        </authorList>
    </citation>
    <scope>NUCLEOTIDE SEQUENCE [LARGE SCALE GENOMIC DNA]</scope>
    <source>
        <strain evidence="3">cv. UFG-1</strain>
    </source>
</reference>